<dbReference type="SMART" id="SM00748">
    <property type="entry name" value="HEPN"/>
    <property type="match status" value="1"/>
</dbReference>
<reference evidence="3" key="1">
    <citation type="journal article" date="2022" name="Int. J. Syst. Evol. Microbiol.">
        <title>Nanobdella aerobiophila gen. nov., sp. nov., a thermoacidophilic, obligate ectosymbiotic archaeon, and proposal of Nanobdellaceae fam. nov., Nanobdellales ord. nov. and Nanobdellia class. nov.</title>
        <authorList>
            <person name="Kato S."/>
            <person name="Ogasawara A."/>
            <person name="Itoh T."/>
            <person name="Sakai H.D."/>
            <person name="Shimizu M."/>
            <person name="Yuki M."/>
            <person name="Kaneko M."/>
            <person name="Takashina T."/>
            <person name="Ohkuma M."/>
        </authorList>
    </citation>
    <scope>NUCLEOTIDE SEQUENCE [LARGE SCALE GENOMIC DNA]</scope>
    <source>
        <strain evidence="3">MJ1</strain>
    </source>
</reference>
<dbReference type="EMBL" id="AP019769">
    <property type="protein sequence ID" value="BBL45245.1"/>
    <property type="molecule type" value="Genomic_DNA"/>
</dbReference>
<gene>
    <name evidence="2" type="ORF">MJ1_0066</name>
</gene>
<dbReference type="Gene3D" id="1.20.120.330">
    <property type="entry name" value="Nucleotidyltransferases domain 2"/>
    <property type="match status" value="1"/>
</dbReference>
<protein>
    <recommendedName>
        <fullName evidence="1">HEPN domain-containing protein</fullName>
    </recommendedName>
</protein>
<dbReference type="PROSITE" id="PS50910">
    <property type="entry name" value="HEPN"/>
    <property type="match status" value="1"/>
</dbReference>
<dbReference type="InterPro" id="IPR007842">
    <property type="entry name" value="HEPN_dom"/>
</dbReference>
<evidence type="ECO:0000259" key="1">
    <source>
        <dbReference type="PROSITE" id="PS50910"/>
    </source>
</evidence>
<evidence type="ECO:0000313" key="2">
    <source>
        <dbReference type="EMBL" id="BBL45245.1"/>
    </source>
</evidence>
<dbReference type="AlphaFoldDB" id="A0A915SXR2"/>
<dbReference type="Proteomes" id="UP001055553">
    <property type="component" value="Chromosome"/>
</dbReference>
<evidence type="ECO:0000313" key="3">
    <source>
        <dbReference type="Proteomes" id="UP001055553"/>
    </source>
</evidence>
<dbReference type="SUPFAM" id="SSF81593">
    <property type="entry name" value="Nucleotidyltransferase substrate binding subunit/domain"/>
    <property type="match status" value="1"/>
</dbReference>
<name>A0A915SXR2_9ARCH</name>
<dbReference type="KEGG" id="naer:MJ1_0066"/>
<organism evidence="2 3">
    <name type="scientific">Nanobdella aerobiophila</name>
    <dbReference type="NCBI Taxonomy" id="2586965"/>
    <lineage>
        <taxon>Archaea</taxon>
        <taxon>Nanobdellota</taxon>
        <taxon>Nanobdellia</taxon>
        <taxon>Nanobdellales</taxon>
        <taxon>Nanobdellaceae</taxon>
        <taxon>Nanobdella</taxon>
    </lineage>
</organism>
<accession>A0A915SXR2</accession>
<sequence length="139" mass="16405">MGGKGRYINKVKEDIEELLKSADDDLNSSIDNLKLNHYRISCFLAQQAVEKYLKAFLLYINNGYPFIHNIKELINKCIKYNKDFEYLLNIKPEKLNKYYSGTRYPPFIIVNEEDAKEAIDIAEKVREFIYKKLNIDNNI</sequence>
<proteinExistence type="predicted"/>
<keyword evidence="3" id="KW-1185">Reference proteome</keyword>
<feature type="domain" description="HEPN" evidence="1">
    <location>
        <begin position="19"/>
        <end position="125"/>
    </location>
</feature>
<dbReference type="Pfam" id="PF05168">
    <property type="entry name" value="HEPN"/>
    <property type="match status" value="1"/>
</dbReference>